<feature type="non-terminal residue" evidence="2">
    <location>
        <position position="1"/>
    </location>
</feature>
<dbReference type="GO" id="GO:0046982">
    <property type="term" value="F:protein heterodimerization activity"/>
    <property type="evidence" value="ECO:0007669"/>
    <property type="project" value="InterPro"/>
</dbReference>
<proteinExistence type="predicted"/>
<sequence>SGKPLNRSFWQRQVDTETPGYRNPSLPLTRTKKVIKNDPDVNLKVCRSIIK</sequence>
<dbReference type="Proteomes" id="UP000719766">
    <property type="component" value="Unassembled WGS sequence"/>
</dbReference>
<dbReference type="AlphaFoldDB" id="A0A9P7DNP9"/>
<dbReference type="InterPro" id="IPR009072">
    <property type="entry name" value="Histone-fold"/>
</dbReference>
<comment type="caution">
    <text evidence="2">The sequence shown here is derived from an EMBL/GenBank/DDBJ whole genome shotgun (WGS) entry which is preliminary data.</text>
</comment>
<evidence type="ECO:0000256" key="1">
    <source>
        <dbReference type="SAM" id="MobiDB-lite"/>
    </source>
</evidence>
<organism evidence="2 3">
    <name type="scientific">Suillus plorans</name>
    <dbReference type="NCBI Taxonomy" id="116603"/>
    <lineage>
        <taxon>Eukaryota</taxon>
        <taxon>Fungi</taxon>
        <taxon>Dikarya</taxon>
        <taxon>Basidiomycota</taxon>
        <taxon>Agaricomycotina</taxon>
        <taxon>Agaricomycetes</taxon>
        <taxon>Agaricomycetidae</taxon>
        <taxon>Boletales</taxon>
        <taxon>Suillineae</taxon>
        <taxon>Suillaceae</taxon>
        <taxon>Suillus</taxon>
    </lineage>
</organism>
<keyword evidence="3" id="KW-1185">Reference proteome</keyword>
<name>A0A9P7DNP9_9AGAM</name>
<dbReference type="EMBL" id="JABBWE010000011">
    <property type="protein sequence ID" value="KAG1799254.1"/>
    <property type="molecule type" value="Genomic_DNA"/>
</dbReference>
<dbReference type="Gene3D" id="1.10.20.10">
    <property type="entry name" value="Histone, subunit A"/>
    <property type="match status" value="1"/>
</dbReference>
<evidence type="ECO:0000313" key="3">
    <source>
        <dbReference type="Proteomes" id="UP000719766"/>
    </source>
</evidence>
<accession>A0A9P7DNP9</accession>
<dbReference type="OrthoDB" id="2643218at2759"/>
<feature type="region of interest" description="Disordered" evidence="1">
    <location>
        <begin position="1"/>
        <end position="25"/>
    </location>
</feature>
<protein>
    <submittedName>
        <fullName evidence="2">Uncharacterized protein</fullName>
    </submittedName>
</protein>
<dbReference type="RefSeq" id="XP_041163653.1">
    <property type="nucleotide sequence ID" value="XM_041297452.1"/>
</dbReference>
<reference evidence="2" key="1">
    <citation type="journal article" date="2020" name="New Phytol.">
        <title>Comparative genomics reveals dynamic genome evolution in host specialist ectomycorrhizal fungi.</title>
        <authorList>
            <person name="Lofgren L.A."/>
            <person name="Nguyen N.H."/>
            <person name="Vilgalys R."/>
            <person name="Ruytinx J."/>
            <person name="Liao H.L."/>
            <person name="Branco S."/>
            <person name="Kuo A."/>
            <person name="LaButti K."/>
            <person name="Lipzen A."/>
            <person name="Andreopoulos W."/>
            <person name="Pangilinan J."/>
            <person name="Riley R."/>
            <person name="Hundley H."/>
            <person name="Na H."/>
            <person name="Barry K."/>
            <person name="Grigoriev I.V."/>
            <person name="Stajich J.E."/>
            <person name="Kennedy P.G."/>
        </authorList>
    </citation>
    <scope>NUCLEOTIDE SEQUENCE</scope>
    <source>
        <strain evidence="2">S12</strain>
    </source>
</reference>
<evidence type="ECO:0000313" key="2">
    <source>
        <dbReference type="EMBL" id="KAG1799254.1"/>
    </source>
</evidence>
<gene>
    <name evidence="2" type="ORF">HD556DRAFT_1231682</name>
</gene>
<dbReference type="GeneID" id="64591216"/>